<feature type="transmembrane region" description="Helical" evidence="1">
    <location>
        <begin position="17"/>
        <end position="40"/>
    </location>
</feature>
<keyword evidence="3" id="KW-1185">Reference proteome</keyword>
<comment type="caution">
    <text evidence="2">The sequence shown here is derived from an EMBL/GenBank/DDBJ whole genome shotgun (WGS) entry which is preliminary data.</text>
</comment>
<evidence type="ECO:0000313" key="3">
    <source>
        <dbReference type="Proteomes" id="UP000192132"/>
    </source>
</evidence>
<feature type="transmembrane region" description="Helical" evidence="1">
    <location>
        <begin position="106"/>
        <end position="123"/>
    </location>
</feature>
<accession>A0A1S8CR06</accession>
<gene>
    <name evidence="2" type="ORF">BKE30_13620</name>
</gene>
<protein>
    <submittedName>
        <fullName evidence="2">Uncharacterized protein</fullName>
    </submittedName>
</protein>
<keyword evidence="1" id="KW-0472">Membrane</keyword>
<organism evidence="2 3">
    <name type="scientific">Alkanindiges hydrocarboniclasticus</name>
    <dbReference type="NCBI Taxonomy" id="1907941"/>
    <lineage>
        <taxon>Bacteria</taxon>
        <taxon>Pseudomonadati</taxon>
        <taxon>Pseudomonadota</taxon>
        <taxon>Gammaproteobacteria</taxon>
        <taxon>Moraxellales</taxon>
        <taxon>Moraxellaceae</taxon>
        <taxon>Alkanindiges</taxon>
    </lineage>
</organism>
<proteinExistence type="predicted"/>
<evidence type="ECO:0000313" key="2">
    <source>
        <dbReference type="EMBL" id="ONG37912.1"/>
    </source>
</evidence>
<dbReference type="Proteomes" id="UP000192132">
    <property type="component" value="Unassembled WGS sequence"/>
</dbReference>
<feature type="transmembrane region" description="Helical" evidence="1">
    <location>
        <begin position="130"/>
        <end position="147"/>
    </location>
</feature>
<keyword evidence="1" id="KW-0812">Transmembrane</keyword>
<feature type="transmembrane region" description="Helical" evidence="1">
    <location>
        <begin position="82"/>
        <end position="100"/>
    </location>
</feature>
<dbReference type="STRING" id="1907941.BKE30_13620"/>
<sequence>MIFYPDRLIFKSVFADWFYAVILLTGFATAFLAGFIQFIFQLSPSHHMSDPAQPSSSPDSGSVIPDSLTTALAQQQQHEKRLNKVTVVAAVTLALIISVIAANQNVYSLLATFVATCLFLILASVYQRSLLLLLALVLVFCLTDNLLSHNLQLDQAHLLLQLVALGSFTALFQLTRPYLLKLMQKF</sequence>
<name>A0A1S8CR06_9GAMM</name>
<evidence type="ECO:0000256" key="1">
    <source>
        <dbReference type="SAM" id="Phobius"/>
    </source>
</evidence>
<dbReference type="EMBL" id="MLCN01000042">
    <property type="protein sequence ID" value="ONG37912.1"/>
    <property type="molecule type" value="Genomic_DNA"/>
</dbReference>
<dbReference type="AlphaFoldDB" id="A0A1S8CR06"/>
<keyword evidence="1" id="KW-1133">Transmembrane helix</keyword>
<reference evidence="2 3" key="1">
    <citation type="submission" date="2016-10" db="EMBL/GenBank/DDBJ databases">
        <title>Draft Genome sequence of Alkanindiges sp. strain H1.</title>
        <authorList>
            <person name="Subhash Y."/>
            <person name="Lee S."/>
        </authorList>
    </citation>
    <scope>NUCLEOTIDE SEQUENCE [LARGE SCALE GENOMIC DNA]</scope>
    <source>
        <strain evidence="2 3">H1</strain>
    </source>
</reference>
<feature type="transmembrane region" description="Helical" evidence="1">
    <location>
        <begin position="159"/>
        <end position="179"/>
    </location>
</feature>